<dbReference type="KEGG" id="sted:SPTER_08530"/>
<dbReference type="PROSITE" id="PS51257">
    <property type="entry name" value="PROKAR_LIPOPROTEIN"/>
    <property type="match status" value="1"/>
</dbReference>
<keyword evidence="5" id="KW-1185">Reference proteome</keyword>
<accession>A0A517DQI4</accession>
<dbReference type="SMART" id="SM00909">
    <property type="entry name" value="Germane"/>
    <property type="match status" value="1"/>
</dbReference>
<evidence type="ECO:0000313" key="4">
    <source>
        <dbReference type="EMBL" id="QDR79578.1"/>
    </source>
</evidence>
<dbReference type="Pfam" id="PF10646">
    <property type="entry name" value="Germane"/>
    <property type="match status" value="1"/>
</dbReference>
<organism evidence="4 5">
    <name type="scientific">Sporomusa termitida</name>
    <dbReference type="NCBI Taxonomy" id="2377"/>
    <lineage>
        <taxon>Bacteria</taxon>
        <taxon>Bacillati</taxon>
        <taxon>Bacillota</taxon>
        <taxon>Negativicutes</taxon>
        <taxon>Selenomonadales</taxon>
        <taxon>Sporomusaceae</taxon>
        <taxon>Sporomusa</taxon>
    </lineage>
</organism>
<proteinExistence type="predicted"/>
<evidence type="ECO:0000256" key="2">
    <source>
        <dbReference type="SAM" id="SignalP"/>
    </source>
</evidence>
<reference evidence="4 5" key="1">
    <citation type="submission" date="2019-02" db="EMBL/GenBank/DDBJ databases">
        <title>Closed genome of Sporomusa termitida DSM 4440.</title>
        <authorList>
            <person name="Poehlein A."/>
            <person name="Daniel R."/>
        </authorList>
    </citation>
    <scope>NUCLEOTIDE SEQUENCE [LARGE SCALE GENOMIC DNA]</scope>
    <source>
        <strain evidence="4 5">DSM 4440</strain>
    </source>
</reference>
<dbReference type="AlphaFoldDB" id="A0A517DQI4"/>
<keyword evidence="2" id="KW-0732">Signal</keyword>
<evidence type="ECO:0000256" key="1">
    <source>
        <dbReference type="SAM" id="MobiDB-lite"/>
    </source>
</evidence>
<feature type="chain" id="PRO_5022089237" evidence="2">
    <location>
        <begin position="21"/>
        <end position="189"/>
    </location>
</feature>
<feature type="signal peptide" evidence="2">
    <location>
        <begin position="1"/>
        <end position="20"/>
    </location>
</feature>
<dbReference type="EMBL" id="CP036259">
    <property type="protein sequence ID" value="QDR79578.1"/>
    <property type="molecule type" value="Genomic_DNA"/>
</dbReference>
<protein>
    <submittedName>
        <fullName evidence="4">Sporulation and spore germination</fullName>
    </submittedName>
</protein>
<dbReference type="InterPro" id="IPR019606">
    <property type="entry name" value="GerMN"/>
</dbReference>
<evidence type="ECO:0000313" key="5">
    <source>
        <dbReference type="Proteomes" id="UP000320776"/>
    </source>
</evidence>
<dbReference type="Proteomes" id="UP000320776">
    <property type="component" value="Chromosome"/>
</dbReference>
<feature type="region of interest" description="Disordered" evidence="1">
    <location>
        <begin position="27"/>
        <end position="47"/>
    </location>
</feature>
<dbReference type="OrthoDB" id="9809406at2"/>
<feature type="domain" description="GerMN" evidence="3">
    <location>
        <begin position="82"/>
        <end position="170"/>
    </location>
</feature>
<evidence type="ECO:0000259" key="3">
    <source>
        <dbReference type="SMART" id="SM00909"/>
    </source>
</evidence>
<name>A0A517DQI4_9FIRM</name>
<gene>
    <name evidence="4" type="ORF">SPTER_08530</name>
</gene>
<sequence length="189" mass="20364">MKNNLRLLIMAFLLTVTVMAAGCDSSAPVNQPAAGTQEKTPVQPETNTAASRTMQLVIYHATKDAMLLVPEVHKVPVNSQPARTAIELLQAGTKDPALVSVMPAGTKMKNLTVKDHVAYVDFDDKLIKKNVGGSASETLLVGAIVNTLTEFPDIHKVQILVEGKKINTITGHMDTSEPLSRSEKIIKKP</sequence>
<dbReference type="RefSeq" id="WP_144349198.1">
    <property type="nucleotide sequence ID" value="NZ_CP036259.1"/>
</dbReference>